<organism evidence="3 4">
    <name type="scientific">Westerdykella ornata</name>
    <dbReference type="NCBI Taxonomy" id="318751"/>
    <lineage>
        <taxon>Eukaryota</taxon>
        <taxon>Fungi</taxon>
        <taxon>Dikarya</taxon>
        <taxon>Ascomycota</taxon>
        <taxon>Pezizomycotina</taxon>
        <taxon>Dothideomycetes</taxon>
        <taxon>Pleosporomycetidae</taxon>
        <taxon>Pleosporales</taxon>
        <taxon>Sporormiaceae</taxon>
        <taxon>Westerdykella</taxon>
    </lineage>
</organism>
<dbReference type="OrthoDB" id="419598at2759"/>
<dbReference type="AlphaFoldDB" id="A0A6A6JGW8"/>
<name>A0A6A6JGW8_WESOR</name>
<accession>A0A6A6JGW8</accession>
<proteinExistence type="predicted"/>
<reference evidence="3" key="1">
    <citation type="journal article" date="2020" name="Stud. Mycol.">
        <title>101 Dothideomycetes genomes: a test case for predicting lifestyles and emergence of pathogens.</title>
        <authorList>
            <person name="Haridas S."/>
            <person name="Albert R."/>
            <person name="Binder M."/>
            <person name="Bloem J."/>
            <person name="Labutti K."/>
            <person name="Salamov A."/>
            <person name="Andreopoulos B."/>
            <person name="Baker S."/>
            <person name="Barry K."/>
            <person name="Bills G."/>
            <person name="Bluhm B."/>
            <person name="Cannon C."/>
            <person name="Castanera R."/>
            <person name="Culley D."/>
            <person name="Daum C."/>
            <person name="Ezra D."/>
            <person name="Gonzalez J."/>
            <person name="Henrissat B."/>
            <person name="Kuo A."/>
            <person name="Liang C."/>
            <person name="Lipzen A."/>
            <person name="Lutzoni F."/>
            <person name="Magnuson J."/>
            <person name="Mondo S."/>
            <person name="Nolan M."/>
            <person name="Ohm R."/>
            <person name="Pangilinan J."/>
            <person name="Park H.-J."/>
            <person name="Ramirez L."/>
            <person name="Alfaro M."/>
            <person name="Sun H."/>
            <person name="Tritt A."/>
            <person name="Yoshinaga Y."/>
            <person name="Zwiers L.-H."/>
            <person name="Turgeon B."/>
            <person name="Goodwin S."/>
            <person name="Spatafora J."/>
            <person name="Crous P."/>
            <person name="Grigoriev I."/>
        </authorList>
    </citation>
    <scope>NUCLEOTIDE SEQUENCE</scope>
    <source>
        <strain evidence="3">CBS 379.55</strain>
    </source>
</reference>
<dbReference type="PANTHER" id="PTHR47706:SF7">
    <property type="entry name" value="CIPA-LIKE, PUTATIVE (AFU_ORTHOLOGUE AFUA_1G01630)-RELATED"/>
    <property type="match status" value="1"/>
</dbReference>
<gene>
    <name evidence="3" type="ORF">EI97DRAFT_434338</name>
</gene>
<keyword evidence="2" id="KW-0560">Oxidoreductase</keyword>
<sequence>MPNNYGANIRNKKVLEIEPIVAANAQKAQEIQDLGGAYIVMACGLWYEWSLAAGEEWFGFDIKNRKVTFTDDGLTKIWTSTWEQCGRGLAALLSLPVHKDKAGSNGLALEQFKNDQIILESFRVNQRDMLDSLHRVLGTTDADWDIRSEPRQKRLEDGQRDMMNGDVAAFAKQLYAKLMRPEAQELEVEGIEKKLGLPKESLDEATKRAVDMAEGDWTPFG</sequence>
<evidence type="ECO:0008006" key="5">
    <source>
        <dbReference type="Google" id="ProtNLM"/>
    </source>
</evidence>
<dbReference type="PANTHER" id="PTHR47706">
    <property type="entry name" value="NMRA-LIKE FAMILY PROTEIN"/>
    <property type="match status" value="1"/>
</dbReference>
<evidence type="ECO:0000256" key="2">
    <source>
        <dbReference type="ARBA" id="ARBA00023002"/>
    </source>
</evidence>
<evidence type="ECO:0000256" key="1">
    <source>
        <dbReference type="ARBA" id="ARBA00022857"/>
    </source>
</evidence>
<dbReference type="GO" id="GO:0016491">
    <property type="term" value="F:oxidoreductase activity"/>
    <property type="evidence" value="ECO:0007669"/>
    <property type="project" value="UniProtKB-KW"/>
</dbReference>
<dbReference type="Proteomes" id="UP000800097">
    <property type="component" value="Unassembled WGS sequence"/>
</dbReference>
<evidence type="ECO:0000313" key="3">
    <source>
        <dbReference type="EMBL" id="KAF2275505.1"/>
    </source>
</evidence>
<dbReference type="EMBL" id="ML986497">
    <property type="protein sequence ID" value="KAF2275505.1"/>
    <property type="molecule type" value="Genomic_DNA"/>
</dbReference>
<evidence type="ECO:0000313" key="4">
    <source>
        <dbReference type="Proteomes" id="UP000800097"/>
    </source>
</evidence>
<dbReference type="InterPro" id="IPR051609">
    <property type="entry name" value="NmrA/Isoflavone_reductase-like"/>
</dbReference>
<keyword evidence="4" id="KW-1185">Reference proteome</keyword>
<dbReference type="GeneID" id="54551784"/>
<protein>
    <recommendedName>
        <fullName evidence="5">NmrA-like domain-containing protein</fullName>
    </recommendedName>
</protein>
<dbReference type="RefSeq" id="XP_033653044.1">
    <property type="nucleotide sequence ID" value="XM_033798609.1"/>
</dbReference>
<keyword evidence="1" id="KW-0521">NADP</keyword>